<dbReference type="InterPro" id="IPR010982">
    <property type="entry name" value="Lambda_DNA-bd_dom_sf"/>
</dbReference>
<evidence type="ECO:0000313" key="3">
    <source>
        <dbReference type="EMBL" id="ABN07765.1"/>
    </source>
</evidence>
<keyword evidence="4" id="KW-1185">Reference proteome</keyword>
<dbReference type="CDD" id="cd00093">
    <property type="entry name" value="HTH_XRE"/>
    <property type="match status" value="1"/>
</dbReference>
<dbReference type="Pfam" id="PF06114">
    <property type="entry name" value="Peptidase_M78"/>
    <property type="match status" value="1"/>
</dbReference>
<dbReference type="KEGG" id="mla:Mlab_1603"/>
<dbReference type="SMART" id="SM00530">
    <property type="entry name" value="HTH_XRE"/>
    <property type="match status" value="1"/>
</dbReference>
<dbReference type="PANTHER" id="PTHR43236">
    <property type="entry name" value="ANTITOXIN HIGA1"/>
    <property type="match status" value="1"/>
</dbReference>
<dbReference type="Pfam" id="PF01381">
    <property type="entry name" value="HTH_3"/>
    <property type="match status" value="1"/>
</dbReference>
<sequence length="347" mass="39604">MFGERLKQARKLSGLTQEELGELVSVEKMTISKYEAGKISPSSSTLISLSRALHVDIDYFFRETSVVLASTPQFRLANPKEKLPKKEEKQIIARTQELLEKYLEIMSIMDIPDEMVDYSDLKWDVKDFHEDIEALAFEVRKKWNLGLDPIDNLMSTAEDNGFKIMLVDGPDNFEAVTFPHESIGTVIVLRKNAPKERQRFSLAHELGHYFVNRGWCDAEMAANRFAAALLAPMQMLVKDTGVHRTDFTKEELLLLREKYGMSVFALLVRMESLKIIDEKTKKKLMKADKEKRWSVRSNGEAYLHTEEPKRVELLVRRAVSEGIISASKGRELLGEKISFTSLSGEVA</sequence>
<proteinExistence type="inferred from homology"/>
<dbReference type="SUPFAM" id="SSF47413">
    <property type="entry name" value="lambda repressor-like DNA-binding domains"/>
    <property type="match status" value="1"/>
</dbReference>
<dbReference type="InterPro" id="IPR052345">
    <property type="entry name" value="Rad_response_metalloprotease"/>
</dbReference>
<dbReference type="eggNOG" id="arCOG07475">
    <property type="taxonomic scope" value="Archaea"/>
</dbReference>
<dbReference type="Gene3D" id="1.10.10.2910">
    <property type="match status" value="1"/>
</dbReference>
<dbReference type="OrthoDB" id="108730at2157"/>
<dbReference type="GO" id="GO:0003677">
    <property type="term" value="F:DNA binding"/>
    <property type="evidence" value="ECO:0007669"/>
    <property type="project" value="InterPro"/>
</dbReference>
<dbReference type="Proteomes" id="UP000000365">
    <property type="component" value="Chromosome"/>
</dbReference>
<accession>A2STV9</accession>
<dbReference type="RefSeq" id="WP_011833968.1">
    <property type="nucleotide sequence ID" value="NC_008942.1"/>
</dbReference>
<dbReference type="AlphaFoldDB" id="A2STV9"/>
<dbReference type="PANTHER" id="PTHR43236:SF1">
    <property type="entry name" value="BLL7220 PROTEIN"/>
    <property type="match status" value="1"/>
</dbReference>
<dbReference type="PROSITE" id="PS50943">
    <property type="entry name" value="HTH_CROC1"/>
    <property type="match status" value="1"/>
</dbReference>
<dbReference type="GeneID" id="4795505"/>
<dbReference type="Gene3D" id="1.10.260.40">
    <property type="entry name" value="lambda repressor-like DNA-binding domains"/>
    <property type="match status" value="1"/>
</dbReference>
<feature type="domain" description="HTH cro/C1-type" evidence="2">
    <location>
        <begin position="6"/>
        <end position="60"/>
    </location>
</feature>
<dbReference type="InterPro" id="IPR001387">
    <property type="entry name" value="Cro/C1-type_HTH"/>
</dbReference>
<reference evidence="3 4" key="1">
    <citation type="journal article" date="2009" name="Stand. Genomic Sci.">
        <title>Complete genome sequence of Methanocorpusculum labreanum type strain Z.</title>
        <authorList>
            <person name="Anderson I.J."/>
            <person name="Sieprawska-Lupa M."/>
            <person name="Goltsman E."/>
            <person name="Lapidus A."/>
            <person name="Copeland A."/>
            <person name="Glavina Del Rio T."/>
            <person name="Tice H."/>
            <person name="Dalin E."/>
            <person name="Barry K."/>
            <person name="Pitluck S."/>
            <person name="Hauser L."/>
            <person name="Land M."/>
            <person name="Lucas S."/>
            <person name="Richardson P."/>
            <person name="Whitman W.B."/>
            <person name="Kyrpides N.C."/>
        </authorList>
    </citation>
    <scope>NUCLEOTIDE SEQUENCE [LARGE SCALE GENOMIC DNA]</scope>
    <source>
        <strain evidence="4">ATCC 43576 / DSM 4855 / Z</strain>
    </source>
</reference>
<evidence type="ECO:0000313" key="4">
    <source>
        <dbReference type="Proteomes" id="UP000000365"/>
    </source>
</evidence>
<evidence type="ECO:0000256" key="1">
    <source>
        <dbReference type="ARBA" id="ARBA00007227"/>
    </source>
</evidence>
<protein>
    <submittedName>
        <fullName evidence="3">Helix-turn-helix domain protein</fullName>
    </submittedName>
</protein>
<comment type="similarity">
    <text evidence="1">Belongs to the short-chain fatty acyl-CoA assimilation regulator (ScfR) family.</text>
</comment>
<dbReference type="STRING" id="410358.Mlab_1603"/>
<evidence type="ECO:0000259" key="2">
    <source>
        <dbReference type="PROSITE" id="PS50943"/>
    </source>
</evidence>
<gene>
    <name evidence="3" type="ordered locus">Mlab_1603</name>
</gene>
<name>A2STV9_METLZ</name>
<organism evidence="3 4">
    <name type="scientific">Methanocorpusculum labreanum (strain ATCC 43576 / DSM 4855 / Z)</name>
    <dbReference type="NCBI Taxonomy" id="410358"/>
    <lineage>
        <taxon>Archaea</taxon>
        <taxon>Methanobacteriati</taxon>
        <taxon>Methanobacteriota</taxon>
        <taxon>Stenosarchaea group</taxon>
        <taxon>Methanomicrobia</taxon>
        <taxon>Methanomicrobiales</taxon>
        <taxon>Methanocorpusculaceae</taxon>
        <taxon>Methanocorpusculum</taxon>
    </lineage>
</organism>
<dbReference type="EMBL" id="CP000559">
    <property type="protein sequence ID" value="ABN07765.1"/>
    <property type="molecule type" value="Genomic_DNA"/>
</dbReference>
<dbReference type="HOGENOM" id="CLU_053651_0_0_2"/>
<dbReference type="InterPro" id="IPR010359">
    <property type="entry name" value="IrrE_HExxH"/>
</dbReference>